<dbReference type="PANTHER" id="PTHR31836">
    <property type="match status" value="1"/>
</dbReference>
<dbReference type="OrthoDB" id="623670at2759"/>
<name>A0A4P9WCF8_9FUNG</name>
<dbReference type="AlphaFoldDB" id="A0A4P9WCF8"/>
<evidence type="ECO:0000313" key="4">
    <source>
        <dbReference type="EMBL" id="RKO90184.1"/>
    </source>
</evidence>
<dbReference type="Pfam" id="PF00967">
    <property type="entry name" value="Barwin"/>
    <property type="match status" value="1"/>
</dbReference>
<gene>
    <name evidence="4" type="ORF">BDK51DRAFT_31273</name>
</gene>
<evidence type="ECO:0000256" key="1">
    <source>
        <dbReference type="ARBA" id="ARBA00022729"/>
    </source>
</evidence>
<evidence type="ECO:0000256" key="2">
    <source>
        <dbReference type="SAM" id="SignalP"/>
    </source>
</evidence>
<dbReference type="Gene3D" id="2.40.40.10">
    <property type="entry name" value="RlpA-like domain"/>
    <property type="match status" value="1"/>
</dbReference>
<evidence type="ECO:0000259" key="3">
    <source>
        <dbReference type="Pfam" id="PF00967"/>
    </source>
</evidence>
<dbReference type="InterPro" id="IPR001153">
    <property type="entry name" value="Barwin_dom"/>
</dbReference>
<feature type="signal peptide" evidence="2">
    <location>
        <begin position="1"/>
        <end position="18"/>
    </location>
</feature>
<keyword evidence="5" id="KW-1185">Reference proteome</keyword>
<dbReference type="InterPro" id="IPR051477">
    <property type="entry name" value="Expansin_CellWall"/>
</dbReference>
<keyword evidence="1 2" id="KW-0732">Signal</keyword>
<feature type="domain" description="Barwin" evidence="3">
    <location>
        <begin position="105"/>
        <end position="149"/>
    </location>
</feature>
<dbReference type="GO" id="GO:0050832">
    <property type="term" value="P:defense response to fungus"/>
    <property type="evidence" value="ECO:0007669"/>
    <property type="project" value="InterPro"/>
</dbReference>
<accession>A0A4P9WCF8</accession>
<feature type="chain" id="PRO_5020535409" description="Barwin domain-containing protein" evidence="2">
    <location>
        <begin position="19"/>
        <end position="239"/>
    </location>
</feature>
<organism evidence="4 5">
    <name type="scientific">Blyttiomyces helicus</name>
    <dbReference type="NCBI Taxonomy" id="388810"/>
    <lineage>
        <taxon>Eukaryota</taxon>
        <taxon>Fungi</taxon>
        <taxon>Fungi incertae sedis</taxon>
        <taxon>Chytridiomycota</taxon>
        <taxon>Chytridiomycota incertae sedis</taxon>
        <taxon>Chytridiomycetes</taxon>
        <taxon>Chytridiomycetes incertae sedis</taxon>
        <taxon>Blyttiomyces</taxon>
    </lineage>
</organism>
<evidence type="ECO:0000313" key="5">
    <source>
        <dbReference type="Proteomes" id="UP000269721"/>
    </source>
</evidence>
<reference evidence="5" key="1">
    <citation type="journal article" date="2018" name="Nat. Microbiol.">
        <title>Leveraging single-cell genomics to expand the fungal tree of life.</title>
        <authorList>
            <person name="Ahrendt S.R."/>
            <person name="Quandt C.A."/>
            <person name="Ciobanu D."/>
            <person name="Clum A."/>
            <person name="Salamov A."/>
            <person name="Andreopoulos B."/>
            <person name="Cheng J.F."/>
            <person name="Woyke T."/>
            <person name="Pelin A."/>
            <person name="Henrissat B."/>
            <person name="Reynolds N.K."/>
            <person name="Benny G.L."/>
            <person name="Smith M.E."/>
            <person name="James T.Y."/>
            <person name="Grigoriev I.V."/>
        </authorList>
    </citation>
    <scope>NUCLEOTIDE SEQUENCE [LARGE SCALE GENOMIC DNA]</scope>
</reference>
<dbReference type="Proteomes" id="UP000269721">
    <property type="component" value="Unassembled WGS sequence"/>
</dbReference>
<protein>
    <recommendedName>
        <fullName evidence="3">Barwin domain-containing protein</fullName>
    </recommendedName>
</protein>
<dbReference type="EMBL" id="KZ995685">
    <property type="protein sequence ID" value="RKO90184.1"/>
    <property type="molecule type" value="Genomic_DNA"/>
</dbReference>
<proteinExistence type="predicted"/>
<dbReference type="PANTHER" id="PTHR31836:SF28">
    <property type="entry name" value="SRCR DOMAIN-CONTAINING PROTEIN-RELATED"/>
    <property type="match status" value="1"/>
</dbReference>
<dbReference type="GO" id="GO:0042742">
    <property type="term" value="P:defense response to bacterium"/>
    <property type="evidence" value="ECO:0007669"/>
    <property type="project" value="InterPro"/>
</dbReference>
<sequence>MHFCRFVAFGCLISQALASKISASTPTPTPKTGSVLGALNSTIFVGSMTYYGDGYKTIQGGADPPPLGPANGGWYGACYDRTGVPKNFNKFAALNGAQYLSLGASAVCGTCVNITHPKTHASTVVQIVDQCPGCSLHGIDVSHQAFAELMGGRVPAPLTNQTWDPAAWADAVDVGIVHGMSWSFVDCAALKPDTVFRVDGRDSTEGEFGEQVCEKEKKAWNGAWNGATQSRRVAVREEM</sequence>
<dbReference type="SUPFAM" id="SSF50685">
    <property type="entry name" value="Barwin-like endoglucanases"/>
    <property type="match status" value="1"/>
</dbReference>
<dbReference type="InterPro" id="IPR036908">
    <property type="entry name" value="RlpA-like_sf"/>
</dbReference>